<accession>A0A429YYL3</accession>
<comment type="caution">
    <text evidence="4">The sequence shown here is derived from an EMBL/GenBank/DDBJ whole genome shotgun (WGS) entry which is preliminary data.</text>
</comment>
<evidence type="ECO:0000256" key="2">
    <source>
        <dbReference type="SAM" id="SignalP"/>
    </source>
</evidence>
<feature type="signal peptide" evidence="2">
    <location>
        <begin position="1"/>
        <end position="24"/>
    </location>
</feature>
<dbReference type="InterPro" id="IPR025711">
    <property type="entry name" value="PepSY"/>
</dbReference>
<feature type="region of interest" description="Disordered" evidence="1">
    <location>
        <begin position="86"/>
        <end position="117"/>
    </location>
</feature>
<proteinExistence type="predicted"/>
<feature type="compositionally biased region" description="Basic and acidic residues" evidence="1">
    <location>
        <begin position="88"/>
        <end position="97"/>
    </location>
</feature>
<dbReference type="OrthoDB" id="7365433at2"/>
<feature type="compositionally biased region" description="Acidic residues" evidence="1">
    <location>
        <begin position="98"/>
        <end position="117"/>
    </location>
</feature>
<evidence type="ECO:0000259" key="3">
    <source>
        <dbReference type="Pfam" id="PF13670"/>
    </source>
</evidence>
<dbReference type="AlphaFoldDB" id="A0A429YYL3"/>
<keyword evidence="5" id="KW-1185">Reference proteome</keyword>
<evidence type="ECO:0000256" key="1">
    <source>
        <dbReference type="SAM" id="MobiDB-lite"/>
    </source>
</evidence>
<name>A0A429YYL3_9HYPH</name>
<keyword evidence="2" id="KW-0732">Signal</keyword>
<reference evidence="4 5" key="1">
    <citation type="submission" date="2018-12" db="EMBL/GenBank/DDBJ databases">
        <title>Mesorhizobium carbonis sp. nov., isolated from coal mine water.</title>
        <authorList>
            <person name="Xin W."/>
            <person name="Xu Z."/>
            <person name="Xiang F."/>
            <person name="Zhang J."/>
            <person name="Xi L."/>
            <person name="Liu J."/>
        </authorList>
    </citation>
    <scope>NUCLEOTIDE SEQUENCE [LARGE SCALE GENOMIC DNA]</scope>
    <source>
        <strain evidence="4 5">B2.3</strain>
    </source>
</reference>
<evidence type="ECO:0000313" key="4">
    <source>
        <dbReference type="EMBL" id="RST86531.1"/>
    </source>
</evidence>
<gene>
    <name evidence="4" type="ORF">EJC49_09610</name>
</gene>
<organism evidence="4 5">
    <name type="scientific">Aquibium carbonis</name>
    <dbReference type="NCBI Taxonomy" id="2495581"/>
    <lineage>
        <taxon>Bacteria</taxon>
        <taxon>Pseudomonadati</taxon>
        <taxon>Pseudomonadota</taxon>
        <taxon>Alphaproteobacteria</taxon>
        <taxon>Hyphomicrobiales</taxon>
        <taxon>Phyllobacteriaceae</taxon>
        <taxon>Aquibium</taxon>
    </lineage>
</organism>
<feature type="chain" id="PRO_5019513630" evidence="2">
    <location>
        <begin position="25"/>
        <end position="117"/>
    </location>
</feature>
<feature type="domain" description="PepSY" evidence="3">
    <location>
        <begin position="9"/>
        <end position="88"/>
    </location>
</feature>
<dbReference type="RefSeq" id="WP_126699686.1">
    <property type="nucleotide sequence ID" value="NZ_RWKW01000034.1"/>
</dbReference>
<dbReference type="EMBL" id="RWKW01000034">
    <property type="protein sequence ID" value="RST86531.1"/>
    <property type="molecule type" value="Genomic_DNA"/>
</dbReference>
<evidence type="ECO:0000313" key="5">
    <source>
        <dbReference type="Proteomes" id="UP000278398"/>
    </source>
</evidence>
<protein>
    <submittedName>
        <fullName evidence="4">PepSY domain-containing protein</fullName>
    </submittedName>
</protein>
<dbReference type="Proteomes" id="UP000278398">
    <property type="component" value="Unassembled WGS sequence"/>
</dbReference>
<dbReference type="Pfam" id="PF13670">
    <property type="entry name" value="PepSY_2"/>
    <property type="match status" value="1"/>
</dbReference>
<sequence>MSELRTSFTAIAFLALAGTVPALADDDRCRVGNTGWMSIAAASEKARAAGYTAFEIERDDGCYEIKGTRRGGGWVKLKMHPSTGDIVRVSDRSRGDDDDRYDDDDDRYDDDDDRFDD</sequence>